<proteinExistence type="predicted"/>
<sequence length="509" mass="57482">MSAVANHAPGKERKGSIFKLFGKHKKERAQSVAPDDGHSHRSSVSQTPRRSLQISSKDAYIIEQRSTNASSLSGGSSLAAVSTPYQRDKQTGETKYVRDTQTGEIIDHTEMLHSLGLVDSAKEVPLLMRIQSQDGTEPGEKIVARLEAKIWDSIHTYLSLADVAALSFSCKAFHQRLGDSPFTDLNLSDNKDEKDDFLIRLDKTLPAHLLCFDCQKYHKRLNPGEEKLMPVNVLNPVYTCPELGNPNKIYPRIRLTFDRILPLTFLQLAMRAHRFAPQYGITTESLFRRYKDKVDDSTWSHQTKFVVVKGHLLMRVMSQCYAPPGLPPAGERHLLYSRQNFIPFFSVCPHWQDGVLMTNVKCALRHIPKPLEGSGINRIANEAKLHFNPHNPIISLCNECRPMRRCPECPSEYLIEVRMTEDRSDPSKLFKQTLVVTRWTDLGDGTSPYTPEWAALNGRPGFDSIQALGKRAVAGQFEAEFNGDVLPSQNMLSMNPEKVKLGERGHDWY</sequence>
<reference evidence="2 3" key="1">
    <citation type="submission" date="2013-03" db="EMBL/GenBank/DDBJ databases">
        <title>The Genome Sequence of Phialophora europaea CBS 101466.</title>
        <authorList>
            <consortium name="The Broad Institute Genomics Platform"/>
            <person name="Cuomo C."/>
            <person name="de Hoog S."/>
            <person name="Gorbushina A."/>
            <person name="Walker B."/>
            <person name="Young S.K."/>
            <person name="Zeng Q."/>
            <person name="Gargeya S."/>
            <person name="Fitzgerald M."/>
            <person name="Haas B."/>
            <person name="Abouelleil A."/>
            <person name="Allen A.W."/>
            <person name="Alvarado L."/>
            <person name="Arachchi H.M."/>
            <person name="Berlin A.M."/>
            <person name="Chapman S.B."/>
            <person name="Gainer-Dewar J."/>
            <person name="Goldberg J."/>
            <person name="Griggs A."/>
            <person name="Gujja S."/>
            <person name="Hansen M."/>
            <person name="Howarth C."/>
            <person name="Imamovic A."/>
            <person name="Ireland A."/>
            <person name="Larimer J."/>
            <person name="McCowan C."/>
            <person name="Murphy C."/>
            <person name="Pearson M."/>
            <person name="Poon T.W."/>
            <person name="Priest M."/>
            <person name="Roberts A."/>
            <person name="Saif S."/>
            <person name="Shea T."/>
            <person name="Sisk P."/>
            <person name="Sykes S."/>
            <person name="Wortman J."/>
            <person name="Nusbaum C."/>
            <person name="Birren B."/>
        </authorList>
    </citation>
    <scope>NUCLEOTIDE SEQUENCE [LARGE SCALE GENOMIC DNA]</scope>
    <source>
        <strain evidence="2 3">CBS 101466</strain>
    </source>
</reference>
<dbReference type="eggNOG" id="ENOG502SIJT">
    <property type="taxonomic scope" value="Eukaryota"/>
</dbReference>
<dbReference type="RefSeq" id="XP_008714672.1">
    <property type="nucleotide sequence ID" value="XM_008716450.1"/>
</dbReference>
<name>W2S2K9_CYPE1</name>
<dbReference type="Proteomes" id="UP000030752">
    <property type="component" value="Unassembled WGS sequence"/>
</dbReference>
<feature type="compositionally biased region" description="Low complexity" evidence="1">
    <location>
        <begin position="69"/>
        <end position="80"/>
    </location>
</feature>
<dbReference type="VEuPathDB" id="FungiDB:HMPREF1541_02094"/>
<keyword evidence="3" id="KW-1185">Reference proteome</keyword>
<dbReference type="HOGENOM" id="CLU_017507_1_0_1"/>
<dbReference type="EMBL" id="KB822718">
    <property type="protein sequence ID" value="ETN42936.1"/>
    <property type="molecule type" value="Genomic_DNA"/>
</dbReference>
<evidence type="ECO:0000313" key="3">
    <source>
        <dbReference type="Proteomes" id="UP000030752"/>
    </source>
</evidence>
<feature type="compositionally biased region" description="Polar residues" evidence="1">
    <location>
        <begin position="42"/>
        <end position="56"/>
    </location>
</feature>
<gene>
    <name evidence="2" type="ORF">HMPREF1541_02094</name>
</gene>
<evidence type="ECO:0000256" key="1">
    <source>
        <dbReference type="SAM" id="MobiDB-lite"/>
    </source>
</evidence>
<feature type="region of interest" description="Disordered" evidence="1">
    <location>
        <begin position="69"/>
        <end position="95"/>
    </location>
</feature>
<dbReference type="OrthoDB" id="3912356at2759"/>
<dbReference type="InParanoid" id="W2S2K9"/>
<dbReference type="GeneID" id="19969433"/>
<feature type="compositionally biased region" description="Basic and acidic residues" evidence="1">
    <location>
        <begin position="86"/>
        <end position="95"/>
    </location>
</feature>
<evidence type="ECO:0000313" key="2">
    <source>
        <dbReference type="EMBL" id="ETN42936.1"/>
    </source>
</evidence>
<dbReference type="AlphaFoldDB" id="W2S2K9"/>
<dbReference type="STRING" id="1220924.W2S2K9"/>
<accession>W2S2K9</accession>
<feature type="region of interest" description="Disordered" evidence="1">
    <location>
        <begin position="1"/>
        <end position="56"/>
    </location>
</feature>
<organism evidence="2 3">
    <name type="scientific">Cyphellophora europaea (strain CBS 101466)</name>
    <name type="common">Phialophora europaea</name>
    <dbReference type="NCBI Taxonomy" id="1220924"/>
    <lineage>
        <taxon>Eukaryota</taxon>
        <taxon>Fungi</taxon>
        <taxon>Dikarya</taxon>
        <taxon>Ascomycota</taxon>
        <taxon>Pezizomycotina</taxon>
        <taxon>Eurotiomycetes</taxon>
        <taxon>Chaetothyriomycetidae</taxon>
        <taxon>Chaetothyriales</taxon>
        <taxon>Cyphellophoraceae</taxon>
        <taxon>Cyphellophora</taxon>
    </lineage>
</organism>
<protein>
    <recommendedName>
        <fullName evidence="4">F-box domain-containing protein</fullName>
    </recommendedName>
</protein>
<evidence type="ECO:0008006" key="4">
    <source>
        <dbReference type="Google" id="ProtNLM"/>
    </source>
</evidence>